<reference evidence="5 6" key="1">
    <citation type="submission" date="2018-10" db="EMBL/GenBank/DDBJ databases">
        <title>Pseudomonas leptonychotis sp. nov., isolated from Weddell seals in Antarctica.</title>
        <authorList>
            <person name="Novakova D."/>
            <person name="Svec P."/>
            <person name="Kralova S."/>
            <person name="Kristofova L."/>
            <person name="Zeman M."/>
            <person name="Pantucek R."/>
            <person name="Maslanova I."/>
            <person name="Sedlacek I."/>
        </authorList>
    </citation>
    <scope>NUCLEOTIDE SEQUENCE [LARGE SCALE GENOMIC DNA]</scope>
    <source>
        <strain evidence="5 6">CCM 8849</strain>
    </source>
</reference>
<dbReference type="Proteomes" id="UP000307541">
    <property type="component" value="Unassembled WGS sequence"/>
</dbReference>
<accession>A0A4T1ZTR5</accession>
<dbReference type="GO" id="GO:0019808">
    <property type="term" value="F:polyamine binding"/>
    <property type="evidence" value="ECO:0007669"/>
    <property type="project" value="InterPro"/>
</dbReference>
<keyword evidence="3" id="KW-0732">Signal</keyword>
<dbReference type="InterPro" id="IPR006059">
    <property type="entry name" value="SBP"/>
</dbReference>
<proteinExistence type="predicted"/>
<keyword evidence="2" id="KW-0813">Transport</keyword>
<evidence type="ECO:0000256" key="4">
    <source>
        <dbReference type="ARBA" id="ARBA00022764"/>
    </source>
</evidence>
<dbReference type="EMBL" id="RFLV01000006">
    <property type="protein sequence ID" value="TIH06638.1"/>
    <property type="molecule type" value="Genomic_DNA"/>
</dbReference>
<evidence type="ECO:0000256" key="1">
    <source>
        <dbReference type="ARBA" id="ARBA00004418"/>
    </source>
</evidence>
<keyword evidence="4" id="KW-0574">Periplasm</keyword>
<dbReference type="PANTHER" id="PTHR30222">
    <property type="entry name" value="SPERMIDINE/PUTRESCINE-BINDING PERIPLASMIC PROTEIN"/>
    <property type="match status" value="1"/>
</dbReference>
<dbReference type="Pfam" id="PF13416">
    <property type="entry name" value="SBP_bac_8"/>
    <property type="match status" value="1"/>
</dbReference>
<evidence type="ECO:0000313" key="6">
    <source>
        <dbReference type="Proteomes" id="UP000307541"/>
    </source>
</evidence>
<comment type="subcellular location">
    <subcellularLocation>
        <location evidence="1">Periplasm</location>
    </subcellularLocation>
</comment>
<name>A0A4T1ZTR5_9PSED</name>
<dbReference type="AlphaFoldDB" id="A0A4T1ZTR5"/>
<evidence type="ECO:0000256" key="3">
    <source>
        <dbReference type="ARBA" id="ARBA00022729"/>
    </source>
</evidence>
<dbReference type="Gene3D" id="3.40.190.10">
    <property type="entry name" value="Periplasmic binding protein-like II"/>
    <property type="match status" value="2"/>
</dbReference>
<dbReference type="GO" id="GO:0015846">
    <property type="term" value="P:polyamine transport"/>
    <property type="evidence" value="ECO:0007669"/>
    <property type="project" value="InterPro"/>
</dbReference>
<comment type="caution">
    <text evidence="5">The sequence shown here is derived from an EMBL/GenBank/DDBJ whole genome shotgun (WGS) entry which is preliminary data.</text>
</comment>
<sequence>MPLRSLLPILVLCLLSLPLQAKPLLRVLAWPGYADADLVAAFAERYDADVEVTLVGNDDELRLKLSKEGGKHYDVIAANTSEINHFVQQQLLQPLRLAKLTQRSGQLQQFRQLNKIPGLMHEGQAYGVPYVYGEMGLIYNRKMMSRPPTSINSLWDPQWQGQVLAYDGSSHSFSLARQALAKPPFTTPNEEMPATLAKLIELRRNVLSFYSLPEESVSLFTQNPVALMYANYGRQQLKLLQDAGADVGYVIPQEGAFAWLDCWAITRTTPNRDLAEQWINYSLEPQVSGALTERQGLENTLRNPQTANAPLHLIWLEPVANAELRAKLWQSILAGERPENLVQP</sequence>
<dbReference type="PRINTS" id="PR00909">
    <property type="entry name" value="SPERMDNBNDNG"/>
</dbReference>
<dbReference type="RefSeq" id="WP_136666364.1">
    <property type="nucleotide sequence ID" value="NZ_RFLV01000006.1"/>
</dbReference>
<dbReference type="OrthoDB" id="9769319at2"/>
<dbReference type="PANTHER" id="PTHR30222:SF17">
    <property type="entry name" value="SPERMIDINE_PUTRESCINE-BINDING PERIPLASMIC PROTEIN"/>
    <property type="match status" value="1"/>
</dbReference>
<dbReference type="InterPro" id="IPR001188">
    <property type="entry name" value="Sperm_putr-bd"/>
</dbReference>
<evidence type="ECO:0000256" key="2">
    <source>
        <dbReference type="ARBA" id="ARBA00022448"/>
    </source>
</evidence>
<organism evidence="5 6">
    <name type="scientific">Pseudomonas leptonychotis</name>
    <dbReference type="NCBI Taxonomy" id="2448482"/>
    <lineage>
        <taxon>Bacteria</taxon>
        <taxon>Pseudomonadati</taxon>
        <taxon>Pseudomonadota</taxon>
        <taxon>Gammaproteobacteria</taxon>
        <taxon>Pseudomonadales</taxon>
        <taxon>Pseudomonadaceae</taxon>
        <taxon>Pseudomonas</taxon>
    </lineage>
</organism>
<keyword evidence="6" id="KW-1185">Reference proteome</keyword>
<evidence type="ECO:0000313" key="5">
    <source>
        <dbReference type="EMBL" id="TIH06638.1"/>
    </source>
</evidence>
<protein>
    <submittedName>
        <fullName evidence="5">Extracellular solute-binding protein</fullName>
    </submittedName>
</protein>
<gene>
    <name evidence="5" type="ORF">D8779_20020</name>
</gene>
<dbReference type="SUPFAM" id="SSF53850">
    <property type="entry name" value="Periplasmic binding protein-like II"/>
    <property type="match status" value="1"/>
</dbReference>
<dbReference type="GO" id="GO:0042597">
    <property type="term" value="C:periplasmic space"/>
    <property type="evidence" value="ECO:0007669"/>
    <property type="project" value="UniProtKB-SubCell"/>
</dbReference>